<name>A0ABQ1VSR8_9BACL</name>
<evidence type="ECO:0000313" key="2">
    <source>
        <dbReference type="EMBL" id="GGF96229.1"/>
    </source>
</evidence>
<feature type="transmembrane region" description="Helical" evidence="1">
    <location>
        <begin position="638"/>
        <end position="658"/>
    </location>
</feature>
<keyword evidence="1" id="KW-0472">Membrane</keyword>
<evidence type="ECO:0000313" key="3">
    <source>
        <dbReference type="Proteomes" id="UP000608420"/>
    </source>
</evidence>
<gene>
    <name evidence="2" type="ORF">GCM10010913_17290</name>
</gene>
<reference evidence="3" key="1">
    <citation type="journal article" date="2019" name="Int. J. Syst. Evol. Microbiol.">
        <title>The Global Catalogue of Microorganisms (GCM) 10K type strain sequencing project: providing services to taxonomists for standard genome sequencing and annotation.</title>
        <authorList>
            <consortium name="The Broad Institute Genomics Platform"/>
            <consortium name="The Broad Institute Genome Sequencing Center for Infectious Disease"/>
            <person name="Wu L."/>
            <person name="Ma J."/>
        </authorList>
    </citation>
    <scope>NUCLEOTIDE SEQUENCE [LARGE SCALE GENOMIC DNA]</scope>
    <source>
        <strain evidence="3">CGMCC 1.15420</strain>
    </source>
</reference>
<feature type="transmembrane region" description="Helical" evidence="1">
    <location>
        <begin position="421"/>
        <end position="442"/>
    </location>
</feature>
<proteinExistence type="predicted"/>
<dbReference type="Pfam" id="PF18949">
    <property type="entry name" value="DUF5693"/>
    <property type="match status" value="1"/>
</dbReference>
<feature type="transmembrane region" description="Helical" evidence="1">
    <location>
        <begin position="397"/>
        <end position="414"/>
    </location>
</feature>
<dbReference type="InterPro" id="IPR043748">
    <property type="entry name" value="DUF5693"/>
</dbReference>
<dbReference type="Proteomes" id="UP000608420">
    <property type="component" value="Unassembled WGS sequence"/>
</dbReference>
<feature type="transmembrane region" description="Helical" evidence="1">
    <location>
        <begin position="15"/>
        <end position="32"/>
    </location>
</feature>
<feature type="transmembrane region" description="Helical" evidence="1">
    <location>
        <begin position="371"/>
        <end position="391"/>
    </location>
</feature>
<protein>
    <submittedName>
        <fullName evidence="2">Uncharacterized protein</fullName>
    </submittedName>
</protein>
<keyword evidence="1" id="KW-0812">Transmembrane</keyword>
<dbReference type="RefSeq" id="WP_120463776.1">
    <property type="nucleotide sequence ID" value="NZ_BMIW01000009.1"/>
</dbReference>
<evidence type="ECO:0000256" key="1">
    <source>
        <dbReference type="SAM" id="Phobius"/>
    </source>
</evidence>
<keyword evidence="3" id="KW-1185">Reference proteome</keyword>
<organism evidence="2 3">
    <name type="scientific">Paenibacillus aceti</name>
    <dbReference type="NCBI Taxonomy" id="1820010"/>
    <lineage>
        <taxon>Bacteria</taxon>
        <taxon>Bacillati</taxon>
        <taxon>Bacillota</taxon>
        <taxon>Bacilli</taxon>
        <taxon>Bacillales</taxon>
        <taxon>Paenibacillaceae</taxon>
        <taxon>Paenibacillus</taxon>
    </lineage>
</organism>
<keyword evidence="1" id="KW-1133">Transmembrane helix</keyword>
<comment type="caution">
    <text evidence="2">The sequence shown here is derived from an EMBL/GenBank/DDBJ whole genome shotgun (WGS) entry which is preliminary data.</text>
</comment>
<feature type="transmembrane region" description="Helical" evidence="1">
    <location>
        <begin position="462"/>
        <end position="483"/>
    </location>
</feature>
<dbReference type="EMBL" id="BMIW01000009">
    <property type="protein sequence ID" value="GGF96229.1"/>
    <property type="molecule type" value="Genomic_DNA"/>
</dbReference>
<feature type="transmembrane region" description="Helical" evidence="1">
    <location>
        <begin position="495"/>
        <end position="515"/>
    </location>
</feature>
<sequence>MVQSWQRWNQASRKWLWILVVIGIVASIPVIYQRVETESSANKVEIVFNYRGLVEISNYQANPAAYMNEQLDRLKEAGVTTMALFESTLDEYQKTRRIMVFNEADIAKLNKSIVNSNHNYSYIAFTSEENEKQLRPVIEEAFHGYDVAVGPWEYEGRPGLVIEMSPDEAVLKPMPIDKMAFSMLEERGFYILPRMSDNIPYDQAAMDEELQYFADHGVNRILFEGEAVKGFQDNASLNSLQGFAELLNKYKIGIATIENLKAPQKGLNKLAYLTDYNVARLHSLTDAEASQSTDTLADRFALATKDRNIRMIYLNASPAKDAAKAAITNPIDNLINSLQEPGNAIKRIENNGFEFGQAEAFHVYDASWQKYLKALVVLGGIAMIALLISYFIAPLTLAAFVLGLIGSAGLYVLNSTLMEQALALFVAISAPTIAMVLAIRKVNEVSGLRTGLTVGKRLSHTIVLYVKTAVISLAAVPFVIALLNNITYSLVLNQFRGVSLLHLGPILLITIYVFLYQGESIWKELNRWLQMRITLLWVLVIGVLGAVGLYYLSRTGNAGSLLPGEAAFRSLLENTFGVRPRNKEFLLAHPLFLVGIFAAFRYRWALYAMVVAVMGQLSMVDTFAHIHTPAVLSLIRGLLGLGLGLIVGLIAILIWHIIERCWDKWSPRLLKP</sequence>
<accession>A0ABQ1VSR8</accession>
<feature type="transmembrane region" description="Helical" evidence="1">
    <location>
        <begin position="535"/>
        <end position="552"/>
    </location>
</feature>